<feature type="compositionally biased region" description="Acidic residues" evidence="22">
    <location>
        <begin position="583"/>
        <end position="653"/>
    </location>
</feature>
<dbReference type="PROSITE" id="PS51481">
    <property type="entry name" value="DHAK"/>
    <property type="match status" value="1"/>
</dbReference>
<dbReference type="AlphaFoldDB" id="A0A401SFH2"/>
<evidence type="ECO:0000256" key="13">
    <source>
        <dbReference type="ARBA" id="ARBA00032426"/>
    </source>
</evidence>
<feature type="active site" description="Tele-hemiaminal-histidine intermediate" evidence="19">
    <location>
        <position position="222"/>
    </location>
</feature>
<keyword evidence="10" id="KW-0418">Kinase</keyword>
<dbReference type="OrthoDB" id="1724672at2759"/>
<dbReference type="PANTHER" id="PTHR28629:SF4">
    <property type="entry name" value="TRIOKINASE_FMN CYCLASE"/>
    <property type="match status" value="1"/>
</dbReference>
<dbReference type="InterPro" id="IPR012734">
    <property type="entry name" value="DhaK_ATP"/>
</dbReference>
<evidence type="ECO:0000256" key="5">
    <source>
        <dbReference type="ARBA" id="ARBA00012110"/>
    </source>
</evidence>
<protein>
    <recommendedName>
        <fullName evidence="7">Triokinase/FMN cyclase</fullName>
        <ecNumber evidence="5">2.7.1.28</ecNumber>
        <ecNumber evidence="4">2.7.1.29</ecNumber>
        <ecNumber evidence="6">4.6.1.15</ecNumber>
    </recommendedName>
    <alternativeName>
        <fullName evidence="13">Bifunctional ATP-dependent dihydroxyacetone kinase/FAD-AMP lyase (cyclizing)</fullName>
    </alternativeName>
</protein>
<evidence type="ECO:0000313" key="26">
    <source>
        <dbReference type="Proteomes" id="UP000287033"/>
    </source>
</evidence>
<dbReference type="GO" id="GO:0005524">
    <property type="term" value="F:ATP binding"/>
    <property type="evidence" value="ECO:0007669"/>
    <property type="project" value="UniProtKB-KW"/>
</dbReference>
<comment type="catalytic activity">
    <reaction evidence="17">
        <text>FAD = riboflavin cyclic-4',5'-phosphate + AMP + H(+)</text>
        <dbReference type="Rhea" id="RHEA:13729"/>
        <dbReference type="ChEBI" id="CHEBI:15378"/>
        <dbReference type="ChEBI" id="CHEBI:57692"/>
        <dbReference type="ChEBI" id="CHEBI:76202"/>
        <dbReference type="ChEBI" id="CHEBI:456215"/>
        <dbReference type="EC" id="4.6.1.15"/>
    </reaction>
</comment>
<dbReference type="InterPro" id="IPR004007">
    <property type="entry name" value="DhaL_dom"/>
</dbReference>
<proteinExistence type="inferred from homology"/>
<dbReference type="GO" id="GO:0005829">
    <property type="term" value="C:cytosol"/>
    <property type="evidence" value="ECO:0007669"/>
    <property type="project" value="TreeGrafter"/>
</dbReference>
<reference evidence="25 26" key="1">
    <citation type="journal article" date="2018" name="Nat. Ecol. Evol.">
        <title>Shark genomes provide insights into elasmobranch evolution and the origin of vertebrates.</title>
        <authorList>
            <person name="Hara Y"/>
            <person name="Yamaguchi K"/>
            <person name="Onimaru K"/>
            <person name="Kadota M"/>
            <person name="Koyanagi M"/>
            <person name="Keeley SD"/>
            <person name="Tatsumi K"/>
            <person name="Tanaka K"/>
            <person name="Motone F"/>
            <person name="Kageyama Y"/>
            <person name="Nozu R"/>
            <person name="Adachi N"/>
            <person name="Nishimura O"/>
            <person name="Nakagawa R"/>
            <person name="Tanegashima C"/>
            <person name="Kiyatake I"/>
            <person name="Matsumoto R"/>
            <person name="Murakumo K"/>
            <person name="Nishida K"/>
            <person name="Terakita A"/>
            <person name="Kuratani S"/>
            <person name="Sato K"/>
            <person name="Hyodo S Kuraku.S."/>
        </authorList>
    </citation>
    <scope>NUCLEOTIDE SEQUENCE [LARGE SCALE GENOMIC DNA]</scope>
</reference>
<feature type="region of interest" description="Disordered" evidence="22">
    <location>
        <begin position="575"/>
        <end position="653"/>
    </location>
</feature>
<evidence type="ECO:0000259" key="23">
    <source>
        <dbReference type="PROSITE" id="PS51480"/>
    </source>
</evidence>
<keyword evidence="9" id="KW-0547">Nucleotide-binding</keyword>
<keyword evidence="8" id="KW-0808">Transferase</keyword>
<dbReference type="SMART" id="SM01120">
    <property type="entry name" value="Dak2"/>
    <property type="match status" value="1"/>
</dbReference>
<evidence type="ECO:0000256" key="22">
    <source>
        <dbReference type="SAM" id="MobiDB-lite"/>
    </source>
</evidence>
<feature type="binding site" evidence="20">
    <location>
        <position position="115"/>
    </location>
    <ligand>
        <name>substrate</name>
    </ligand>
</feature>
<dbReference type="InterPro" id="IPR004006">
    <property type="entry name" value="DhaK_dom"/>
</dbReference>
<evidence type="ECO:0000259" key="24">
    <source>
        <dbReference type="PROSITE" id="PS51481"/>
    </source>
</evidence>
<dbReference type="Pfam" id="PF02733">
    <property type="entry name" value="Dak1"/>
    <property type="match status" value="1"/>
</dbReference>
<evidence type="ECO:0000256" key="18">
    <source>
        <dbReference type="ARBA" id="ARBA00048898"/>
    </source>
</evidence>
<evidence type="ECO:0000256" key="9">
    <source>
        <dbReference type="ARBA" id="ARBA00022741"/>
    </source>
</evidence>
<evidence type="ECO:0000256" key="16">
    <source>
        <dbReference type="ARBA" id="ARBA00047974"/>
    </source>
</evidence>
<dbReference type="EC" id="2.7.1.28" evidence="5"/>
<evidence type="ECO:0000256" key="3">
    <source>
        <dbReference type="ARBA" id="ARBA00008757"/>
    </source>
</evidence>
<dbReference type="Gene3D" id="3.30.1180.20">
    <property type="entry name" value="Dihydroxyacetone kinase, domain 2"/>
    <property type="match status" value="1"/>
</dbReference>
<evidence type="ECO:0000256" key="10">
    <source>
        <dbReference type="ARBA" id="ARBA00022777"/>
    </source>
</evidence>
<dbReference type="GO" id="GO:0019563">
    <property type="term" value="P:glycerol catabolic process"/>
    <property type="evidence" value="ECO:0007669"/>
    <property type="project" value="TreeGrafter"/>
</dbReference>
<dbReference type="SUPFAM" id="SSF82549">
    <property type="entry name" value="DAK1/DegV-like"/>
    <property type="match status" value="1"/>
</dbReference>
<dbReference type="GO" id="GO:0004371">
    <property type="term" value="F:glycerone kinase activity"/>
    <property type="evidence" value="ECO:0007669"/>
    <property type="project" value="UniProtKB-EC"/>
</dbReference>
<dbReference type="FunFam" id="3.40.50.10440:FF:000001">
    <property type="entry name" value="Dihydroxyacetone kinase, DhaK subunit"/>
    <property type="match status" value="1"/>
</dbReference>
<evidence type="ECO:0000256" key="20">
    <source>
        <dbReference type="PIRSR" id="PIRSR612734-2"/>
    </source>
</evidence>
<evidence type="ECO:0000256" key="11">
    <source>
        <dbReference type="ARBA" id="ARBA00022840"/>
    </source>
</evidence>
<evidence type="ECO:0000256" key="4">
    <source>
        <dbReference type="ARBA" id="ARBA00012107"/>
    </source>
</evidence>
<evidence type="ECO:0000256" key="19">
    <source>
        <dbReference type="PIRSR" id="PIRSR612734-1"/>
    </source>
</evidence>
<evidence type="ECO:0000256" key="7">
    <source>
        <dbReference type="ARBA" id="ARBA00018932"/>
    </source>
</evidence>
<accession>A0A401SFH2</accession>
<feature type="binding site" evidence="20">
    <location>
        <begin position="57"/>
        <end position="60"/>
    </location>
    <ligand>
        <name>substrate</name>
    </ligand>
</feature>
<comment type="caution">
    <text evidence="25">The sequence shown here is derived from an EMBL/GenBank/DDBJ whole genome shotgun (WGS) entry which is preliminary data.</text>
</comment>
<comment type="pathway">
    <text evidence="2">Polyol metabolism; glycerol fermentation; glycerone phosphate from glycerol (oxidative route): step 2/2.</text>
</comment>
<dbReference type="GO" id="GO:0034012">
    <property type="term" value="F:FAD-AMP lyase (cyclizing) activity"/>
    <property type="evidence" value="ECO:0007669"/>
    <property type="project" value="UniProtKB-EC"/>
</dbReference>
<dbReference type="OMA" id="ALNMNGF"/>
<evidence type="ECO:0000256" key="6">
    <source>
        <dbReference type="ARBA" id="ARBA00012578"/>
    </source>
</evidence>
<dbReference type="PROSITE" id="PS51480">
    <property type="entry name" value="DHAL"/>
    <property type="match status" value="1"/>
</dbReference>
<evidence type="ECO:0000313" key="25">
    <source>
        <dbReference type="EMBL" id="GCC29157.1"/>
    </source>
</evidence>
<dbReference type="GO" id="GO:0050354">
    <property type="term" value="F:triokinase activity"/>
    <property type="evidence" value="ECO:0007669"/>
    <property type="project" value="UniProtKB-EC"/>
</dbReference>
<sequence>MHHSKKLINSVENCVDDALDGLVACNVGMQLLQGHRVIIRADLKNMKGKVALLSGGGSGHEPAHAGYVGVGMLSGAIAGDVFTSPPPGSISAAIRIMDRAGAAGVLLIVKNYTGDRLNFGLALEEAKADGIDVEMVIVADDCAFTTQKKAGRRGLCGTVLIHKMAGTMSEMGMSLCEIVEKLNVALGKLGTMGICLSPCSVPGSEPTFNLEADELELGLGIHGEAGIERIKMMSANEVVQKMIDHMTDPSNESHLNLEAGDHIVLIVNNLGGLSCLELSIVAKSAVKYLEHKEVIIERAYIGSLMTALEMGGASLTLMIVNSEQLKLLDSRTSAPGWPNAGRHRLVRRCKILSAPSLEPESSLTAAEPGPFVQKAQLVLDKIANTLLQMEEELNELDREAGDGDCGVTHARAANAIRNLLTSNAVPGNGHQLLLCLGRIVRDHMGGSSGALYSIALTAAAQCLKDNNNPTAWAAAMSTGIEALKRYGGAEPGDRTMLDSLCPAADELSKLTDEDGSELQVLANAVQKAEEGAEATKDMAAKAGRASYISSAQLTRPDAGAVACSAILKATLAGLEQPAPGEPAPEEPAPEEPAPEEPAPEEPAPEEPAPEESAPEESAPEEPAAEEPAPEEPAPEEPAPEEPAPEDPAPEEQE</sequence>
<comment type="function">
    <text evidence="14">Catalyzes both the phosphorylation of dihydroxyacetone and of glyceraldehyde, and the splitting of ribonucleoside diphosphate-X compounds among which FAD is the best substrate. Represses IFIH1-mediated cellular antiviral response.</text>
</comment>
<comment type="subunit">
    <text evidence="15">Homodimer. Interacts with IFIH1 (via the CARD domains), the interaction is inhibited by viral infection.</text>
</comment>
<evidence type="ECO:0000256" key="2">
    <source>
        <dbReference type="ARBA" id="ARBA00004778"/>
    </source>
</evidence>
<dbReference type="EC" id="4.6.1.15" evidence="6"/>
<comment type="catalytic activity">
    <reaction evidence="16">
        <text>D-glyceraldehyde + ATP = D-glyceraldehyde 3-phosphate + ADP + H(+)</text>
        <dbReference type="Rhea" id="RHEA:13941"/>
        <dbReference type="ChEBI" id="CHEBI:15378"/>
        <dbReference type="ChEBI" id="CHEBI:17378"/>
        <dbReference type="ChEBI" id="CHEBI:30616"/>
        <dbReference type="ChEBI" id="CHEBI:59776"/>
        <dbReference type="ChEBI" id="CHEBI:456216"/>
        <dbReference type="EC" id="2.7.1.28"/>
    </reaction>
</comment>
<evidence type="ECO:0000256" key="1">
    <source>
        <dbReference type="ARBA" id="ARBA00001941"/>
    </source>
</evidence>
<dbReference type="SUPFAM" id="SSF101473">
    <property type="entry name" value="DhaL-like"/>
    <property type="match status" value="1"/>
</dbReference>
<dbReference type="STRING" id="137246.A0A401SFH2"/>
<dbReference type="Proteomes" id="UP000287033">
    <property type="component" value="Unassembled WGS sequence"/>
</dbReference>
<dbReference type="FunFam" id="3.30.1180.20:FF:000001">
    <property type="entry name" value="Dihydroxyacetone kinase 1"/>
    <property type="match status" value="1"/>
</dbReference>
<keyword evidence="11" id="KW-0067">ATP-binding</keyword>
<dbReference type="Gene3D" id="3.40.50.10440">
    <property type="entry name" value="Dihydroxyacetone kinase, domain 1"/>
    <property type="match status" value="1"/>
</dbReference>
<dbReference type="Gene3D" id="1.25.40.340">
    <property type="match status" value="1"/>
</dbReference>
<dbReference type="Pfam" id="PF02734">
    <property type="entry name" value="Dak2"/>
    <property type="match status" value="1"/>
</dbReference>
<dbReference type="EMBL" id="BEZZ01000236">
    <property type="protein sequence ID" value="GCC29157.1"/>
    <property type="molecule type" value="Genomic_DNA"/>
</dbReference>
<keyword evidence="26" id="KW-1185">Reference proteome</keyword>
<comment type="cofactor">
    <cofactor evidence="1">
        <name>Co(2+)</name>
        <dbReference type="ChEBI" id="CHEBI:48828"/>
    </cofactor>
</comment>
<feature type="binding site" evidence="20">
    <location>
        <position position="110"/>
    </location>
    <ligand>
        <name>substrate</name>
    </ligand>
</feature>
<feature type="domain" description="DhaK" evidence="24">
    <location>
        <begin position="10"/>
        <end position="337"/>
    </location>
</feature>
<comment type="similarity">
    <text evidence="3">Belongs to the dihydroxyacetone kinase (DAK) family.</text>
</comment>
<dbReference type="PANTHER" id="PTHR28629">
    <property type="entry name" value="TRIOKINASE/FMN CYCLASE"/>
    <property type="match status" value="1"/>
</dbReference>
<evidence type="ECO:0000256" key="15">
    <source>
        <dbReference type="ARBA" id="ARBA00046681"/>
    </source>
</evidence>
<dbReference type="InterPro" id="IPR036117">
    <property type="entry name" value="DhaL_dom_sf"/>
</dbReference>
<feature type="coiled-coil region" evidence="21">
    <location>
        <begin position="372"/>
        <end position="399"/>
    </location>
</feature>
<keyword evidence="12" id="KW-0170">Cobalt</keyword>
<keyword evidence="21" id="KW-0175">Coiled coil</keyword>
<evidence type="ECO:0000256" key="12">
    <source>
        <dbReference type="ARBA" id="ARBA00023285"/>
    </source>
</evidence>
<dbReference type="FunFam" id="1.25.40.340:FF:000001">
    <property type="entry name" value="Dihydroxyacetone kinase 1"/>
    <property type="match status" value="1"/>
</dbReference>
<evidence type="ECO:0000256" key="8">
    <source>
        <dbReference type="ARBA" id="ARBA00022679"/>
    </source>
</evidence>
<evidence type="ECO:0000256" key="21">
    <source>
        <dbReference type="SAM" id="Coils"/>
    </source>
</evidence>
<comment type="catalytic activity">
    <reaction evidence="18">
        <text>dihydroxyacetone + ATP = dihydroxyacetone phosphate + ADP + H(+)</text>
        <dbReference type="Rhea" id="RHEA:15773"/>
        <dbReference type="ChEBI" id="CHEBI:15378"/>
        <dbReference type="ChEBI" id="CHEBI:16016"/>
        <dbReference type="ChEBI" id="CHEBI:30616"/>
        <dbReference type="ChEBI" id="CHEBI:57642"/>
        <dbReference type="ChEBI" id="CHEBI:456216"/>
        <dbReference type="EC" id="2.7.1.29"/>
    </reaction>
</comment>
<evidence type="ECO:0000256" key="14">
    <source>
        <dbReference type="ARBA" id="ARBA00045490"/>
    </source>
</evidence>
<dbReference type="InterPro" id="IPR050861">
    <property type="entry name" value="Dihydroxyacetone_Kinase"/>
</dbReference>
<name>A0A401SFH2_CHIPU</name>
<dbReference type="EC" id="2.7.1.29" evidence="4"/>
<organism evidence="25 26">
    <name type="scientific">Chiloscyllium punctatum</name>
    <name type="common">Brownbanded bambooshark</name>
    <name type="synonym">Hemiscyllium punctatum</name>
    <dbReference type="NCBI Taxonomy" id="137246"/>
    <lineage>
        <taxon>Eukaryota</taxon>
        <taxon>Metazoa</taxon>
        <taxon>Chordata</taxon>
        <taxon>Craniata</taxon>
        <taxon>Vertebrata</taxon>
        <taxon>Chondrichthyes</taxon>
        <taxon>Elasmobranchii</taxon>
        <taxon>Galeomorphii</taxon>
        <taxon>Galeoidea</taxon>
        <taxon>Orectolobiformes</taxon>
        <taxon>Hemiscylliidae</taxon>
        <taxon>Chiloscyllium</taxon>
    </lineage>
</organism>
<feature type="domain" description="DhaL" evidence="23">
    <location>
        <begin position="373"/>
        <end position="572"/>
    </location>
</feature>
<evidence type="ECO:0000256" key="17">
    <source>
        <dbReference type="ARBA" id="ARBA00048526"/>
    </source>
</evidence>
<dbReference type="NCBIfam" id="TIGR02361">
    <property type="entry name" value="dak_ATP"/>
    <property type="match status" value="1"/>
</dbReference>
<gene>
    <name evidence="25" type="ORF">chiPu_0007594</name>
</gene>
<dbReference type="NCBIfam" id="NF011049">
    <property type="entry name" value="PRK14479.1"/>
    <property type="match status" value="1"/>
</dbReference>